<dbReference type="Gene3D" id="3.30.1330.80">
    <property type="entry name" value="Hypothetical protein, similar to alpha- acetolactate decarboxylase, domain 2"/>
    <property type="match status" value="1"/>
</dbReference>
<gene>
    <name evidence="2" type="ORF">Voc01_029560</name>
</gene>
<name>A0A8J3ZQG8_9ACTN</name>
<feature type="domain" description="PPC" evidence="1">
    <location>
        <begin position="6"/>
        <end position="152"/>
    </location>
</feature>
<reference evidence="2" key="1">
    <citation type="submission" date="2021-01" db="EMBL/GenBank/DDBJ databases">
        <title>Whole genome shotgun sequence of Virgisporangium ochraceum NBRC 16418.</title>
        <authorList>
            <person name="Komaki H."/>
            <person name="Tamura T."/>
        </authorList>
    </citation>
    <scope>NUCLEOTIDE SEQUENCE</scope>
    <source>
        <strain evidence="2">NBRC 16418</strain>
    </source>
</reference>
<evidence type="ECO:0000259" key="1">
    <source>
        <dbReference type="PROSITE" id="PS51742"/>
    </source>
</evidence>
<dbReference type="RefSeq" id="WP_203927989.1">
    <property type="nucleotide sequence ID" value="NZ_BOPH01000035.1"/>
</dbReference>
<keyword evidence="3" id="KW-1185">Reference proteome</keyword>
<dbReference type="Proteomes" id="UP000635606">
    <property type="component" value="Unassembled WGS sequence"/>
</dbReference>
<dbReference type="InterPro" id="IPR005175">
    <property type="entry name" value="PPC_dom"/>
</dbReference>
<dbReference type="AlphaFoldDB" id="A0A8J3ZQG8"/>
<protein>
    <recommendedName>
        <fullName evidence="1">PPC domain-containing protein</fullName>
    </recommendedName>
</protein>
<dbReference type="Pfam" id="PF03479">
    <property type="entry name" value="PCC"/>
    <property type="match status" value="1"/>
</dbReference>
<dbReference type="EMBL" id="BOPH01000035">
    <property type="protein sequence ID" value="GIJ68039.1"/>
    <property type="molecule type" value="Genomic_DNA"/>
</dbReference>
<organism evidence="2 3">
    <name type="scientific">Virgisporangium ochraceum</name>
    <dbReference type="NCBI Taxonomy" id="65505"/>
    <lineage>
        <taxon>Bacteria</taxon>
        <taxon>Bacillati</taxon>
        <taxon>Actinomycetota</taxon>
        <taxon>Actinomycetes</taxon>
        <taxon>Micromonosporales</taxon>
        <taxon>Micromonosporaceae</taxon>
        <taxon>Virgisporangium</taxon>
    </lineage>
</organism>
<sequence length="154" mass="17018">MRSAELTIGRTFAVVFDPGEDFYPTLSAFCREKGIRQGYVPMFLAAFAEVEIVGACARLENPNAPVWDKVHLTNVEALGGGTIAYDAEQDGIIPHLHVTVGEKARSANGFTSHLLSARVQFLVEMVLVEVVAPSMTRPRERQLFDVPLLRFDRA</sequence>
<evidence type="ECO:0000313" key="3">
    <source>
        <dbReference type="Proteomes" id="UP000635606"/>
    </source>
</evidence>
<dbReference type="PROSITE" id="PS51742">
    <property type="entry name" value="PPC"/>
    <property type="match status" value="1"/>
</dbReference>
<accession>A0A8J3ZQG8</accession>
<comment type="caution">
    <text evidence="2">The sequence shown here is derived from an EMBL/GenBank/DDBJ whole genome shotgun (WGS) entry which is preliminary data.</text>
</comment>
<proteinExistence type="predicted"/>
<dbReference type="SUPFAM" id="SSF117856">
    <property type="entry name" value="AF0104/ALDC/Ptd012-like"/>
    <property type="match status" value="1"/>
</dbReference>
<evidence type="ECO:0000313" key="2">
    <source>
        <dbReference type="EMBL" id="GIJ68039.1"/>
    </source>
</evidence>